<dbReference type="SUPFAM" id="SSF48452">
    <property type="entry name" value="TPR-like"/>
    <property type="match status" value="1"/>
</dbReference>
<dbReference type="Pfam" id="PF24125">
    <property type="entry name" value="Cds6_C"/>
    <property type="match status" value="1"/>
</dbReference>
<feature type="compositionally biased region" description="Polar residues" evidence="4">
    <location>
        <begin position="190"/>
        <end position="201"/>
    </location>
</feature>
<dbReference type="InterPro" id="IPR011990">
    <property type="entry name" value="TPR-like_helical_dom_sf"/>
</dbReference>
<protein>
    <submittedName>
        <fullName evidence="7">Lipoprotein NlpI</fullName>
    </submittedName>
</protein>
<dbReference type="GO" id="GO:0009279">
    <property type="term" value="C:cell outer membrane"/>
    <property type="evidence" value="ECO:0007669"/>
    <property type="project" value="TreeGrafter"/>
</dbReference>
<feature type="repeat" description="TPR" evidence="3">
    <location>
        <begin position="78"/>
        <end position="111"/>
    </location>
</feature>
<dbReference type="InterPro" id="IPR056203">
    <property type="entry name" value="Cds6_C"/>
</dbReference>
<feature type="chain" id="PRO_5012815145" evidence="5">
    <location>
        <begin position="40"/>
        <end position="349"/>
    </location>
</feature>
<dbReference type="Gene3D" id="1.25.40.10">
    <property type="entry name" value="Tetratricopeptide repeat domain"/>
    <property type="match status" value="1"/>
</dbReference>
<dbReference type="Pfam" id="PF13414">
    <property type="entry name" value="TPR_11"/>
    <property type="match status" value="1"/>
</dbReference>
<dbReference type="PROSITE" id="PS50005">
    <property type="entry name" value="TPR"/>
    <property type="match status" value="2"/>
</dbReference>
<name>A0A1L8CMG9_9PROT</name>
<evidence type="ECO:0000313" key="8">
    <source>
        <dbReference type="Proteomes" id="UP000231632"/>
    </source>
</evidence>
<dbReference type="OrthoDB" id="5294075at2"/>
<dbReference type="SUPFAM" id="SSF54427">
    <property type="entry name" value="NTF2-like"/>
    <property type="match status" value="1"/>
</dbReference>
<dbReference type="PANTHER" id="PTHR44858:SF1">
    <property type="entry name" value="UDP-N-ACETYLGLUCOSAMINE--PEPTIDE N-ACETYLGLUCOSAMINYLTRANSFERASE SPINDLY-RELATED"/>
    <property type="match status" value="1"/>
</dbReference>
<dbReference type="Gene3D" id="3.10.450.50">
    <property type="match status" value="1"/>
</dbReference>
<feature type="signal peptide" evidence="5">
    <location>
        <begin position="1"/>
        <end position="39"/>
    </location>
</feature>
<evidence type="ECO:0000313" key="7">
    <source>
        <dbReference type="EMBL" id="GAV20094.1"/>
    </source>
</evidence>
<keyword evidence="7" id="KW-0449">Lipoprotein</keyword>
<feature type="domain" description="Cds6 C-terminal" evidence="6">
    <location>
        <begin position="242"/>
        <end position="347"/>
    </location>
</feature>
<keyword evidence="1" id="KW-0677">Repeat</keyword>
<evidence type="ECO:0000256" key="2">
    <source>
        <dbReference type="ARBA" id="ARBA00022803"/>
    </source>
</evidence>
<comment type="caution">
    <text evidence="7">The sequence shown here is derived from an EMBL/GenBank/DDBJ whole genome shotgun (WGS) entry which is preliminary data.</text>
</comment>
<sequence>MNSESKLRSCSFFQGRYDSSMLRNILCLLFIMSFSTAVAHANSQANSLAAAETLIAKGDDQGAIAALSKVVKNSPDDYQAWFVLGVTQARSRQFDDAISSFHQVIKLQPELAEPHNNLAVIYNEKGELRAAIKELEASLELNPSYVTAHENIGDLYVKLAAESYKKALAGNDNAALSQRYERLLNIRSSETPARATASQGQPAMPAADKKPARMEIDASATAAETGSYASSSDRLSQKREALAAVENWRAAWSARDTEAYFAAYDESFGPGARFKSRKSWKKYKTGAIRNKKFITVELENIVVSAQSNGNMKVTMMQHFRSNSYKSDDLKELILTPAGAGWKIIHEKAL</sequence>
<dbReference type="SMART" id="SM00028">
    <property type="entry name" value="TPR"/>
    <property type="match status" value="2"/>
</dbReference>
<evidence type="ECO:0000256" key="4">
    <source>
        <dbReference type="SAM" id="MobiDB-lite"/>
    </source>
</evidence>
<keyword evidence="5" id="KW-0732">Signal</keyword>
<evidence type="ECO:0000256" key="1">
    <source>
        <dbReference type="ARBA" id="ARBA00022737"/>
    </source>
</evidence>
<reference evidence="7 8" key="1">
    <citation type="journal article" date="2017" name="Arch. Microbiol.">
        <title>Mariprofundus micogutta sp. nov., a novel iron-oxidizing zetaproteobacterium isolated from a deep-sea hydrothermal field at the Bayonnaise knoll of the Izu-Ogasawara arc, and a description of Mariprofundales ord. nov. and Zetaproteobacteria classis nov.</title>
        <authorList>
            <person name="Makita H."/>
            <person name="Tanaka E."/>
            <person name="Mitsunobu S."/>
            <person name="Miyazaki M."/>
            <person name="Nunoura T."/>
            <person name="Uematsu K."/>
            <person name="Takaki Y."/>
            <person name="Nishi S."/>
            <person name="Shimamura S."/>
            <person name="Takai K."/>
        </authorList>
    </citation>
    <scope>NUCLEOTIDE SEQUENCE [LARGE SCALE GENOMIC DNA]</scope>
    <source>
        <strain evidence="7 8">ET2</strain>
    </source>
</reference>
<evidence type="ECO:0000259" key="6">
    <source>
        <dbReference type="Pfam" id="PF24125"/>
    </source>
</evidence>
<dbReference type="InterPro" id="IPR050498">
    <property type="entry name" value="Ycf3"/>
</dbReference>
<dbReference type="STRING" id="1921010.MMIC_P1056"/>
<keyword evidence="8" id="KW-1185">Reference proteome</keyword>
<feature type="region of interest" description="Disordered" evidence="4">
    <location>
        <begin position="190"/>
        <end position="213"/>
    </location>
</feature>
<dbReference type="EMBL" id="BDFD01000007">
    <property type="protein sequence ID" value="GAV20094.1"/>
    <property type="molecule type" value="Genomic_DNA"/>
</dbReference>
<evidence type="ECO:0000256" key="5">
    <source>
        <dbReference type="SAM" id="SignalP"/>
    </source>
</evidence>
<organism evidence="7 8">
    <name type="scientific">Mariprofundus micogutta</name>
    <dbReference type="NCBI Taxonomy" id="1921010"/>
    <lineage>
        <taxon>Bacteria</taxon>
        <taxon>Pseudomonadati</taxon>
        <taxon>Pseudomonadota</taxon>
        <taxon>Candidatius Mariprofundia</taxon>
        <taxon>Mariprofundales</taxon>
        <taxon>Mariprofundaceae</taxon>
        <taxon>Mariprofundus</taxon>
    </lineage>
</organism>
<gene>
    <name evidence="7" type="ORF">MMIC_P1056</name>
</gene>
<dbReference type="GO" id="GO:0046813">
    <property type="term" value="P:receptor-mediated virion attachment to host cell"/>
    <property type="evidence" value="ECO:0007669"/>
    <property type="project" value="TreeGrafter"/>
</dbReference>
<dbReference type="Pfam" id="PF13432">
    <property type="entry name" value="TPR_16"/>
    <property type="match status" value="1"/>
</dbReference>
<evidence type="ECO:0000256" key="3">
    <source>
        <dbReference type="PROSITE-ProRule" id="PRU00339"/>
    </source>
</evidence>
<keyword evidence="2 3" id="KW-0802">TPR repeat</keyword>
<accession>A0A1L8CMG9</accession>
<proteinExistence type="predicted"/>
<dbReference type="InterPro" id="IPR019734">
    <property type="entry name" value="TPR_rpt"/>
</dbReference>
<dbReference type="InterPro" id="IPR032710">
    <property type="entry name" value="NTF2-like_dom_sf"/>
</dbReference>
<feature type="repeat" description="TPR" evidence="3">
    <location>
        <begin position="112"/>
        <end position="145"/>
    </location>
</feature>
<dbReference type="AlphaFoldDB" id="A0A1L8CMG9"/>
<dbReference type="Proteomes" id="UP000231632">
    <property type="component" value="Unassembled WGS sequence"/>
</dbReference>
<dbReference type="PANTHER" id="PTHR44858">
    <property type="entry name" value="TETRATRICOPEPTIDE REPEAT PROTEIN 6"/>
    <property type="match status" value="1"/>
</dbReference>